<organism evidence="1">
    <name type="scientific">uncultured Caudovirales phage</name>
    <dbReference type="NCBI Taxonomy" id="2100421"/>
    <lineage>
        <taxon>Viruses</taxon>
        <taxon>Duplodnaviria</taxon>
        <taxon>Heunggongvirae</taxon>
        <taxon>Uroviricota</taxon>
        <taxon>Caudoviricetes</taxon>
        <taxon>Peduoviridae</taxon>
        <taxon>Maltschvirus</taxon>
        <taxon>Maltschvirus maltsch</taxon>
    </lineage>
</organism>
<dbReference type="EMBL" id="LR797825">
    <property type="protein sequence ID" value="CAB4242046.1"/>
    <property type="molecule type" value="Genomic_DNA"/>
</dbReference>
<accession>A0A6J5TAN8</accession>
<name>A0A6J5TAN8_9CAUD</name>
<evidence type="ECO:0000313" key="1">
    <source>
        <dbReference type="EMBL" id="CAB4242046.1"/>
    </source>
</evidence>
<proteinExistence type="predicted"/>
<reference evidence="1" key="1">
    <citation type="submission" date="2020-05" db="EMBL/GenBank/DDBJ databases">
        <authorList>
            <person name="Chiriac C."/>
            <person name="Salcher M."/>
            <person name="Ghai R."/>
            <person name="Kavagutti S V."/>
        </authorList>
    </citation>
    <scope>NUCLEOTIDE SEQUENCE</scope>
</reference>
<protein>
    <submittedName>
        <fullName evidence="1">Uncharacterized protein</fullName>
    </submittedName>
</protein>
<sequence>MAFITADRVKDTSTTTGTGNITVSGSAPFGYRTFSTILSVGDTFYYAIQGQSTAEWEIGLGTYASTNQFARTTVLASSASGSAVSFSSGTKNVFITLAATKTLQLDASGNPVFTGVVAIANGGTNSTATPTAGTVPYGTGTAIAYSAAGTAGQVLTSGGAGAPTWTTASGTGTVTSVNVSGGTTGLTTSGGPVTSSGTITMAGTLAVANGGTGLTTTPANGALDIGNGTGFTRTTLTAGSNITITNGAGSISIAATGGSGSPGGSTTQVQYNNAGAFAGSSNLTFDGTNLTSGGTVSMAFSFKRNILINGNYFINQRGYVSGTATASGTYMHDRWKSTTTNSNYTFTQGTPDTTITIAAGTIAQIVEDKNVAGGVYTLSWTGTATARIAINGGTTSGSYAASPITTSSATAGQTITVEFSTGTLGKVQLEPGAIATPYERQIFSDQLAQCQRYCYVATLGAGGYGAAGSTITAYNGYAVTMRTTPTLSAASIAYGNASGLILDTITTFRFRQVWTVSTSSGSDVTYTLTASAEL</sequence>
<gene>
    <name evidence="1" type="ORF">UFOVP86_29</name>
</gene>